<evidence type="ECO:0000313" key="3">
    <source>
        <dbReference type="EMBL" id="ARC35105.1"/>
    </source>
</evidence>
<keyword evidence="3" id="KW-0614">Plasmid</keyword>
<dbReference type="Gene3D" id="3.40.190.10">
    <property type="entry name" value="Periplasmic binding protein-like II"/>
    <property type="match status" value="2"/>
</dbReference>
<sequence>MIVKPAALKPGRRAVIGMGLGLAALGLGARSPAGAQGQPTLYFSAIPDDDETRLMQRFSGVAAYLERQLGVPVRYVPVKDYAASVVAFRNDQIQLGWFGGLTGVQAQLAVPGSQAIAQGDEDARFVSYFIAHESTGLQKSDGFPMGARGMSFTFGAQTSTSGRLFPDYYIRKETGEAPDQFFSRVGFSGDHAQTLRLVSTGAYQVGALNYTVYEKAVAEQAPEVATTRVIWQTPPFPDYNWTIRGDVDARFGEGFIEKVRAALIGMTDPALLESFPRKAFIPTSNEAYQPILETGRALGLLD</sequence>
<organism evidence="3 4">
    <name type="scientific">Paracoccus yeei</name>
    <dbReference type="NCBI Taxonomy" id="147645"/>
    <lineage>
        <taxon>Bacteria</taxon>
        <taxon>Pseudomonadati</taxon>
        <taxon>Pseudomonadota</taxon>
        <taxon>Alphaproteobacteria</taxon>
        <taxon>Rhodobacterales</taxon>
        <taxon>Paracoccaceae</taxon>
        <taxon>Paracoccus</taxon>
    </lineage>
</organism>
<dbReference type="EMBL" id="CP020440">
    <property type="protein sequence ID" value="ARC35105.1"/>
    <property type="molecule type" value="Genomic_DNA"/>
</dbReference>
<dbReference type="InterPro" id="IPR030836">
    <property type="entry name" value="ABC_peri_PhnD-like"/>
</dbReference>
<comment type="similarity">
    <text evidence="1">Belongs to the phosphate/phosphite/phosphonate binding protein family.</text>
</comment>
<dbReference type="RefSeq" id="WP_080620115.1">
    <property type="nucleotide sequence ID" value="NZ_CAWMZI010000003.1"/>
</dbReference>
<dbReference type="SUPFAM" id="SSF53850">
    <property type="entry name" value="Periplasmic binding protein-like II"/>
    <property type="match status" value="1"/>
</dbReference>
<gene>
    <name evidence="3" type="ORF">A6J80_00960</name>
</gene>
<dbReference type="InterPro" id="IPR005770">
    <property type="entry name" value="PhnD"/>
</dbReference>
<dbReference type="NCBIfam" id="TIGR01098">
    <property type="entry name" value="3A0109s03R"/>
    <property type="match status" value="1"/>
</dbReference>
<proteinExistence type="inferred from homology"/>
<keyword evidence="2" id="KW-0732">Signal</keyword>
<dbReference type="AlphaFoldDB" id="A0A1V0GMP4"/>
<dbReference type="Proteomes" id="UP000191257">
    <property type="component" value="Plasmid unnamed2"/>
</dbReference>
<reference evidence="3" key="1">
    <citation type="submission" date="2017-12" db="EMBL/GenBank/DDBJ databases">
        <title>FDA dAtabase for Regulatory Grade micrObial Sequences (FDA-ARGOS): Supporting development and validation of Infectious Disease Dx tests.</title>
        <authorList>
            <person name="Campos J."/>
            <person name="Goldberg B."/>
            <person name="Tallon L."/>
            <person name="Sadzewicz L."/>
            <person name="Sengamalay N."/>
            <person name="Ott S."/>
            <person name="Godinez A."/>
            <person name="Nagaraj S."/>
            <person name="Vyas G."/>
            <person name="Aluvathingal J."/>
            <person name="Nadendla S."/>
            <person name="Geyer C."/>
            <person name="Nandy P."/>
            <person name="Hobson J."/>
            <person name="Sichtig H."/>
        </authorList>
    </citation>
    <scope>NUCLEOTIDE SEQUENCE</scope>
    <source>
        <strain evidence="3">FDAARGOS_252</strain>
        <plasmid evidence="3">unnamed2</plasmid>
    </source>
</reference>
<accession>A0A1V0GMP4</accession>
<dbReference type="GO" id="GO:0043190">
    <property type="term" value="C:ATP-binding cassette (ABC) transporter complex"/>
    <property type="evidence" value="ECO:0007669"/>
    <property type="project" value="InterPro"/>
</dbReference>
<dbReference type="GO" id="GO:0055085">
    <property type="term" value="P:transmembrane transport"/>
    <property type="evidence" value="ECO:0007669"/>
    <property type="project" value="InterPro"/>
</dbReference>
<evidence type="ECO:0000256" key="1">
    <source>
        <dbReference type="ARBA" id="ARBA00007162"/>
    </source>
</evidence>
<name>A0A1V0GMP4_9RHOB</name>
<dbReference type="Pfam" id="PF12974">
    <property type="entry name" value="Phosphonate-bd"/>
    <property type="match status" value="1"/>
</dbReference>
<keyword evidence="4" id="KW-1185">Reference proteome</keyword>
<evidence type="ECO:0000256" key="2">
    <source>
        <dbReference type="ARBA" id="ARBA00022729"/>
    </source>
</evidence>
<evidence type="ECO:0000313" key="4">
    <source>
        <dbReference type="Proteomes" id="UP000191257"/>
    </source>
</evidence>
<geneLocation type="plasmid" evidence="3 4">
    <name>unnamed2</name>
</geneLocation>
<protein>
    <submittedName>
        <fullName evidence="3">Selenate ABC transporter substrate-binding protein</fullName>
    </submittedName>
</protein>
<dbReference type="PANTHER" id="PTHR35841">
    <property type="entry name" value="PHOSPHONATES-BINDING PERIPLASMIC PROTEIN"/>
    <property type="match status" value="1"/>
</dbReference>
<dbReference type="eggNOG" id="COG3221">
    <property type="taxonomic scope" value="Bacteria"/>
</dbReference>
<dbReference type="NCBIfam" id="TIGR04553">
    <property type="entry name" value="ABC_peri_selen"/>
    <property type="match status" value="1"/>
</dbReference>
<dbReference type="KEGG" id="pye:A6J80_00960"/>
<dbReference type="PANTHER" id="PTHR35841:SF1">
    <property type="entry name" value="PHOSPHONATES-BINDING PERIPLASMIC PROTEIN"/>
    <property type="match status" value="1"/>
</dbReference>